<comment type="caution">
    <text evidence="2">The sequence shown here is derived from an EMBL/GenBank/DDBJ whole genome shotgun (WGS) entry which is preliminary data.</text>
</comment>
<protein>
    <submittedName>
        <fullName evidence="2">Uncharacterized protein</fullName>
    </submittedName>
</protein>
<name>A0A437JUH3_9BURK</name>
<dbReference type="RefSeq" id="WP_128198904.1">
    <property type="nucleotide sequence ID" value="NZ_SACT01000004.1"/>
</dbReference>
<feature type="signal peptide" evidence="1">
    <location>
        <begin position="1"/>
        <end position="23"/>
    </location>
</feature>
<accession>A0A437JUH3</accession>
<gene>
    <name evidence="2" type="ORF">ENE75_13810</name>
</gene>
<evidence type="ECO:0000313" key="2">
    <source>
        <dbReference type="EMBL" id="RVT50878.1"/>
    </source>
</evidence>
<feature type="chain" id="PRO_5019156042" evidence="1">
    <location>
        <begin position="24"/>
        <end position="137"/>
    </location>
</feature>
<proteinExistence type="predicted"/>
<organism evidence="2 3">
    <name type="scientific">Rubrivivax albus</name>
    <dbReference type="NCBI Taxonomy" id="2499835"/>
    <lineage>
        <taxon>Bacteria</taxon>
        <taxon>Pseudomonadati</taxon>
        <taxon>Pseudomonadota</taxon>
        <taxon>Betaproteobacteria</taxon>
        <taxon>Burkholderiales</taxon>
        <taxon>Sphaerotilaceae</taxon>
        <taxon>Rubrivivax</taxon>
    </lineage>
</organism>
<dbReference type="EMBL" id="SACT01000004">
    <property type="protein sequence ID" value="RVT50878.1"/>
    <property type="molecule type" value="Genomic_DNA"/>
</dbReference>
<reference evidence="2 3" key="1">
    <citation type="submission" date="2019-01" db="EMBL/GenBank/DDBJ databases">
        <authorList>
            <person name="Chen W.-M."/>
        </authorList>
    </citation>
    <scope>NUCLEOTIDE SEQUENCE [LARGE SCALE GENOMIC DNA]</scope>
    <source>
        <strain evidence="2 3">ICH-3</strain>
    </source>
</reference>
<keyword evidence="1" id="KW-0732">Signal</keyword>
<keyword evidence="3" id="KW-1185">Reference proteome</keyword>
<evidence type="ECO:0000313" key="3">
    <source>
        <dbReference type="Proteomes" id="UP000288178"/>
    </source>
</evidence>
<sequence length="137" mass="14707">MHRFLIPLAALSLTSLAPAGAGAEGLSAEQLAAAQQVYVGTAECEMKQSVHLRALDGRPGHFELQHKKARYTLTPEPTSTGAIRLEDRKAGIVWLQIPAKSMLLNAKMGRREVDNCLHAEQRAEAGTPAASIGIAQR</sequence>
<dbReference type="Proteomes" id="UP000288178">
    <property type="component" value="Unassembled WGS sequence"/>
</dbReference>
<evidence type="ECO:0000256" key="1">
    <source>
        <dbReference type="SAM" id="SignalP"/>
    </source>
</evidence>
<dbReference type="AlphaFoldDB" id="A0A437JUH3"/>
<dbReference type="OrthoDB" id="5297272at2"/>